<protein>
    <recommendedName>
        <fullName evidence="5">RING-type domain-containing protein</fullName>
    </recommendedName>
</protein>
<dbReference type="Gene3D" id="3.30.40.10">
    <property type="entry name" value="Zinc/RING finger domain, C3HC4 (zinc finger)"/>
    <property type="match status" value="1"/>
</dbReference>
<evidence type="ECO:0000256" key="1">
    <source>
        <dbReference type="ARBA" id="ARBA00022723"/>
    </source>
</evidence>
<keyword evidence="1" id="KW-0479">Metal-binding</keyword>
<dbReference type="PANTHER" id="PTHR45931:SF16">
    <property type="entry name" value="RING_U-BOX SUPERFAMILY PROTEIN"/>
    <property type="match status" value="1"/>
</dbReference>
<dbReference type="Gramene" id="ESW05427">
    <property type="protein sequence ID" value="ESW05427"/>
    <property type="gene ID" value="PHAVU_011G178200g"/>
</dbReference>
<feature type="domain" description="RING-type" evidence="5">
    <location>
        <begin position="79"/>
        <end position="122"/>
    </location>
</feature>
<dbReference type="Pfam" id="PF13639">
    <property type="entry name" value="zf-RING_2"/>
    <property type="match status" value="1"/>
</dbReference>
<keyword evidence="2 4" id="KW-0863">Zinc-finger</keyword>
<organism evidence="6 7">
    <name type="scientific">Phaseolus vulgaris</name>
    <name type="common">Kidney bean</name>
    <name type="synonym">French bean</name>
    <dbReference type="NCBI Taxonomy" id="3885"/>
    <lineage>
        <taxon>Eukaryota</taxon>
        <taxon>Viridiplantae</taxon>
        <taxon>Streptophyta</taxon>
        <taxon>Embryophyta</taxon>
        <taxon>Tracheophyta</taxon>
        <taxon>Spermatophyta</taxon>
        <taxon>Magnoliopsida</taxon>
        <taxon>eudicotyledons</taxon>
        <taxon>Gunneridae</taxon>
        <taxon>Pentapetalae</taxon>
        <taxon>rosids</taxon>
        <taxon>fabids</taxon>
        <taxon>Fabales</taxon>
        <taxon>Fabaceae</taxon>
        <taxon>Papilionoideae</taxon>
        <taxon>50 kb inversion clade</taxon>
        <taxon>NPAAA clade</taxon>
        <taxon>indigoferoid/millettioid clade</taxon>
        <taxon>Phaseoleae</taxon>
        <taxon>Phaseolus</taxon>
    </lineage>
</organism>
<dbReference type="GO" id="GO:0061630">
    <property type="term" value="F:ubiquitin protein ligase activity"/>
    <property type="evidence" value="ECO:0007669"/>
    <property type="project" value="TreeGrafter"/>
</dbReference>
<sequence length="125" mass="14356">MDLGHRSNTDTGFLRSIVDGGVYIFDSMNLGHNNMQNNGSRISRSTHDGVFVFDSMQSNHDSFKNLERFIIGEKTEECCSICLVEFSIGSRAIRMPQPCYHIFHQQCITKWLNINHTCPLCRRNI</sequence>
<dbReference type="InterPro" id="IPR051834">
    <property type="entry name" value="RING_finger_E3_ligase"/>
</dbReference>
<dbReference type="GO" id="GO:0008270">
    <property type="term" value="F:zinc ion binding"/>
    <property type="evidence" value="ECO:0007669"/>
    <property type="project" value="UniProtKB-KW"/>
</dbReference>
<dbReference type="eggNOG" id="KOG0800">
    <property type="taxonomic scope" value="Eukaryota"/>
</dbReference>
<keyword evidence="7" id="KW-1185">Reference proteome</keyword>
<evidence type="ECO:0000256" key="3">
    <source>
        <dbReference type="ARBA" id="ARBA00022833"/>
    </source>
</evidence>
<proteinExistence type="predicted"/>
<dbReference type="SUPFAM" id="SSF57850">
    <property type="entry name" value="RING/U-box"/>
    <property type="match status" value="1"/>
</dbReference>
<dbReference type="SMART" id="SM00184">
    <property type="entry name" value="RING"/>
    <property type="match status" value="1"/>
</dbReference>
<keyword evidence="3" id="KW-0862">Zinc</keyword>
<dbReference type="GO" id="GO:0006511">
    <property type="term" value="P:ubiquitin-dependent protein catabolic process"/>
    <property type="evidence" value="ECO:0007669"/>
    <property type="project" value="TreeGrafter"/>
</dbReference>
<evidence type="ECO:0000256" key="4">
    <source>
        <dbReference type="PROSITE-ProRule" id="PRU00175"/>
    </source>
</evidence>
<dbReference type="GO" id="GO:0005634">
    <property type="term" value="C:nucleus"/>
    <property type="evidence" value="ECO:0007669"/>
    <property type="project" value="TreeGrafter"/>
</dbReference>
<dbReference type="Proteomes" id="UP000000226">
    <property type="component" value="Chromosome 11"/>
</dbReference>
<dbReference type="PANTHER" id="PTHR45931">
    <property type="entry name" value="SI:CH211-59O9.10"/>
    <property type="match status" value="1"/>
</dbReference>
<reference evidence="7" key="1">
    <citation type="journal article" date="2014" name="Nat. Genet.">
        <title>A reference genome for common bean and genome-wide analysis of dual domestications.</title>
        <authorList>
            <person name="Schmutz J."/>
            <person name="McClean P.E."/>
            <person name="Mamidi S."/>
            <person name="Wu G.A."/>
            <person name="Cannon S.B."/>
            <person name="Grimwood J."/>
            <person name="Jenkins J."/>
            <person name="Shu S."/>
            <person name="Song Q."/>
            <person name="Chavarro C."/>
            <person name="Torres-Torres M."/>
            <person name="Geffroy V."/>
            <person name="Moghaddam S.M."/>
            <person name="Gao D."/>
            <person name="Abernathy B."/>
            <person name="Barry K."/>
            <person name="Blair M."/>
            <person name="Brick M.A."/>
            <person name="Chovatia M."/>
            <person name="Gepts P."/>
            <person name="Goodstein D.M."/>
            <person name="Gonzales M."/>
            <person name="Hellsten U."/>
            <person name="Hyten D.L."/>
            <person name="Jia G."/>
            <person name="Kelly J.D."/>
            <person name="Kudrna D."/>
            <person name="Lee R."/>
            <person name="Richard M.M."/>
            <person name="Miklas P.N."/>
            <person name="Osorno J.M."/>
            <person name="Rodrigues J."/>
            <person name="Thareau V."/>
            <person name="Urrea C.A."/>
            <person name="Wang M."/>
            <person name="Yu Y."/>
            <person name="Zhang M."/>
            <person name="Wing R.A."/>
            <person name="Cregan P.B."/>
            <person name="Rokhsar D.S."/>
            <person name="Jackson S.A."/>
        </authorList>
    </citation>
    <scope>NUCLEOTIDE SEQUENCE [LARGE SCALE GENOMIC DNA]</scope>
    <source>
        <strain evidence="7">cv. G19833</strain>
    </source>
</reference>
<dbReference type="InterPro" id="IPR013083">
    <property type="entry name" value="Znf_RING/FYVE/PHD"/>
</dbReference>
<name>V7AIJ4_PHAVU</name>
<dbReference type="AlphaFoldDB" id="V7AIJ4"/>
<dbReference type="EMBL" id="CM002298">
    <property type="protein sequence ID" value="ESW05427.1"/>
    <property type="molecule type" value="Genomic_DNA"/>
</dbReference>
<dbReference type="OMA" id="TEECCSI"/>
<evidence type="ECO:0000313" key="7">
    <source>
        <dbReference type="Proteomes" id="UP000000226"/>
    </source>
</evidence>
<dbReference type="InterPro" id="IPR001841">
    <property type="entry name" value="Znf_RING"/>
</dbReference>
<dbReference type="SMR" id="V7AIJ4"/>
<dbReference type="PROSITE" id="PS50089">
    <property type="entry name" value="ZF_RING_2"/>
    <property type="match status" value="1"/>
</dbReference>
<accession>V7AIJ4</accession>
<evidence type="ECO:0000313" key="6">
    <source>
        <dbReference type="EMBL" id="ESW05427.1"/>
    </source>
</evidence>
<gene>
    <name evidence="6" type="ORF">PHAVU_011G178200g</name>
</gene>
<dbReference type="OrthoDB" id="1433600at2759"/>
<evidence type="ECO:0000256" key="2">
    <source>
        <dbReference type="ARBA" id="ARBA00022771"/>
    </source>
</evidence>
<evidence type="ECO:0000259" key="5">
    <source>
        <dbReference type="PROSITE" id="PS50089"/>
    </source>
</evidence>